<keyword evidence="3 8" id="KW-0813">Transport</keyword>
<dbReference type="Pfam" id="PF12822">
    <property type="entry name" value="ECF_trnsprt"/>
    <property type="match status" value="1"/>
</dbReference>
<keyword evidence="11" id="KW-1185">Reference proteome</keyword>
<protein>
    <recommendedName>
        <fullName evidence="8">Riboflavin transporter</fullName>
    </recommendedName>
</protein>
<feature type="transmembrane region" description="Helical" evidence="9">
    <location>
        <begin position="112"/>
        <end position="132"/>
    </location>
</feature>
<reference evidence="10 11" key="1">
    <citation type="journal article" date="2020" name="Microorganisms">
        <title>New Insight into Antimicrobial Compounds from Food and Marine-Sourced Carnobacterium Species through Phenotype and Genome Analyses.</title>
        <authorList>
            <person name="Begrem S."/>
            <person name="Ivaniuk F."/>
            <person name="Gigout-Chevalier F."/>
            <person name="Kolypczuk L."/>
            <person name="Bonnetot S."/>
            <person name="Leroi F."/>
            <person name="Grovel O."/>
            <person name="Delbarre-Ladrat C."/>
            <person name="Passerini D."/>
        </authorList>
    </citation>
    <scope>NUCLEOTIDE SEQUENCE [LARGE SCALE GENOMIC DNA]</scope>
    <source>
        <strain evidence="10 11">MIP2551</strain>
    </source>
</reference>
<evidence type="ECO:0000256" key="2">
    <source>
        <dbReference type="ARBA" id="ARBA00005540"/>
    </source>
</evidence>
<evidence type="ECO:0000256" key="6">
    <source>
        <dbReference type="ARBA" id="ARBA00022989"/>
    </source>
</evidence>
<evidence type="ECO:0000256" key="5">
    <source>
        <dbReference type="ARBA" id="ARBA00022692"/>
    </source>
</evidence>
<evidence type="ECO:0000256" key="3">
    <source>
        <dbReference type="ARBA" id="ARBA00022448"/>
    </source>
</evidence>
<feature type="transmembrane region" description="Helical" evidence="9">
    <location>
        <begin position="152"/>
        <end position="176"/>
    </location>
</feature>
<dbReference type="PIRSF" id="PIRSF037778">
    <property type="entry name" value="UCP037778_transp_RibU"/>
    <property type="match status" value="1"/>
</dbReference>
<dbReference type="Gene3D" id="1.10.1760.20">
    <property type="match status" value="1"/>
</dbReference>
<evidence type="ECO:0000313" key="10">
    <source>
        <dbReference type="EMBL" id="MBC9824728.1"/>
    </source>
</evidence>
<feature type="transmembrane region" description="Helical" evidence="9">
    <location>
        <begin position="12"/>
        <end position="36"/>
    </location>
</feature>
<dbReference type="RefSeq" id="WP_023177715.1">
    <property type="nucleotide sequence ID" value="NZ_JAMAYM010000002.1"/>
</dbReference>
<evidence type="ECO:0000256" key="8">
    <source>
        <dbReference type="PIRNR" id="PIRNR037778"/>
    </source>
</evidence>
<dbReference type="InterPro" id="IPR024529">
    <property type="entry name" value="ECF_trnsprt_substrate-spec"/>
</dbReference>
<comment type="caution">
    <text evidence="10">The sequence shown here is derived from an EMBL/GenBank/DDBJ whole genome shotgun (WGS) entry which is preliminary data.</text>
</comment>
<dbReference type="PANTHER" id="PTHR38438:SF1">
    <property type="entry name" value="RIBOFLAVIN TRANSPORTER RIBU"/>
    <property type="match status" value="1"/>
</dbReference>
<proteinExistence type="inferred from homology"/>
<keyword evidence="7 8" id="KW-0472">Membrane</keyword>
<evidence type="ECO:0000256" key="7">
    <source>
        <dbReference type="ARBA" id="ARBA00023136"/>
    </source>
</evidence>
<keyword evidence="4 8" id="KW-1003">Cell membrane</keyword>
<dbReference type="InterPro" id="IPR025720">
    <property type="entry name" value="RibU"/>
</dbReference>
<keyword evidence="5 9" id="KW-0812">Transmembrane</keyword>
<gene>
    <name evidence="10" type="ORF">GLO26_02635</name>
</gene>
<sequence>MQTSNTKKMVGIAMLAALATILISFGFPIIPGVSFLKVDFSDIPVLIGMFLYGPVGGTMVAFIRSLLHYIQTGGDAGYPIGDTASFIASVAYTLPIYLIMKSKVNNTKTIIFANIVGSLSLAVILSLVNYFFLLPLYLKVLNFSVGPIRDYILMGVIPFNIIKGAIVSTVFIMLYAKLKTWLQRNQLTKISAK</sequence>
<feature type="transmembrane region" description="Helical" evidence="9">
    <location>
        <begin position="43"/>
        <end position="63"/>
    </location>
</feature>
<organism evidence="10 11">
    <name type="scientific">Carnobacterium inhibens</name>
    <dbReference type="NCBI Taxonomy" id="147709"/>
    <lineage>
        <taxon>Bacteria</taxon>
        <taxon>Bacillati</taxon>
        <taxon>Bacillota</taxon>
        <taxon>Bacilli</taxon>
        <taxon>Lactobacillales</taxon>
        <taxon>Carnobacteriaceae</taxon>
        <taxon>Carnobacterium</taxon>
    </lineage>
</organism>
<name>A0ABR7T9U1_9LACT</name>
<dbReference type="EMBL" id="WNJQ01000002">
    <property type="protein sequence ID" value="MBC9824728.1"/>
    <property type="molecule type" value="Genomic_DNA"/>
</dbReference>
<evidence type="ECO:0000256" key="1">
    <source>
        <dbReference type="ARBA" id="ARBA00004651"/>
    </source>
</evidence>
<evidence type="ECO:0000256" key="4">
    <source>
        <dbReference type="ARBA" id="ARBA00022475"/>
    </source>
</evidence>
<dbReference type="PANTHER" id="PTHR38438">
    <property type="entry name" value="RIBOFLAVIN TRANSPORTER RIBU"/>
    <property type="match status" value="1"/>
</dbReference>
<accession>A0ABR7T9U1</accession>
<comment type="similarity">
    <text evidence="2 8">Belongs to the prokaryotic riboflavin transporter (P-RFT) (TC 2.A.87) family.</text>
</comment>
<keyword evidence="6 9" id="KW-1133">Transmembrane helix</keyword>
<comment type="function">
    <text evidence="8">Probably a riboflavin-binding protein that interacts with the energy-coupling factor (ECF) ABC-transporter complex.</text>
</comment>
<dbReference type="Proteomes" id="UP000638836">
    <property type="component" value="Unassembled WGS sequence"/>
</dbReference>
<evidence type="ECO:0000256" key="9">
    <source>
        <dbReference type="SAM" id="Phobius"/>
    </source>
</evidence>
<comment type="subcellular location">
    <subcellularLocation>
        <location evidence="1">Cell membrane</location>
        <topology evidence="1">Multi-pass membrane protein</topology>
    </subcellularLocation>
</comment>
<evidence type="ECO:0000313" key="11">
    <source>
        <dbReference type="Proteomes" id="UP000638836"/>
    </source>
</evidence>